<dbReference type="EMBL" id="JBAKBE010000011">
    <property type="protein sequence ID" value="MEH0098023.1"/>
    <property type="molecule type" value="Genomic_DNA"/>
</dbReference>
<dbReference type="InterPro" id="IPR009826">
    <property type="entry name" value="DNA_circ_N"/>
</dbReference>
<accession>A0ABU7ZSC9</accession>
<organism evidence="2 3">
    <name type="scientific">Pannonibacter anstelovis</name>
    <dbReference type="NCBI Taxonomy" id="3121537"/>
    <lineage>
        <taxon>Bacteria</taxon>
        <taxon>Pseudomonadati</taxon>
        <taxon>Pseudomonadota</taxon>
        <taxon>Alphaproteobacteria</taxon>
        <taxon>Hyphomicrobiales</taxon>
        <taxon>Stappiaceae</taxon>
        <taxon>Pannonibacter</taxon>
    </lineage>
</organism>
<proteinExistence type="predicted"/>
<feature type="domain" description="DNA circulation N-terminal" evidence="1">
    <location>
        <begin position="12"/>
        <end position="96"/>
    </location>
</feature>
<protein>
    <submittedName>
        <fullName evidence="2">DNA circularization N-terminal domain-containing protein</fullName>
    </submittedName>
</protein>
<keyword evidence="3" id="KW-1185">Reference proteome</keyword>
<evidence type="ECO:0000313" key="3">
    <source>
        <dbReference type="Proteomes" id="UP001380822"/>
    </source>
</evidence>
<dbReference type="RefSeq" id="WP_334252423.1">
    <property type="nucleotide sequence ID" value="NZ_JBAKBE010000011.1"/>
</dbReference>
<evidence type="ECO:0000313" key="2">
    <source>
        <dbReference type="EMBL" id="MEH0098023.1"/>
    </source>
</evidence>
<evidence type="ECO:0000259" key="1">
    <source>
        <dbReference type="Pfam" id="PF07157"/>
    </source>
</evidence>
<gene>
    <name evidence="2" type="ORF">V6L76_17305</name>
</gene>
<comment type="caution">
    <text evidence="2">The sequence shown here is derived from an EMBL/GenBank/DDBJ whole genome shotgun (WGS) entry which is preliminary data.</text>
</comment>
<sequence length="416" mass="42379">MFSSTSDLLPGLRQGSFRGVPFEIIDISHEVGRRIVTHFFPGVDAQAREDQGRLDGPVSVAGFVIGDDYVARARALEAALAQPGPGTLVHPWLGEMLVVVPPGASIRFSTGELRVARVDVQFERTVAQLAPAQATASRLTGAAAALRSGAGAMLAASLASRLAPVDAIASALDVSTGLVQSAISTAAQLASGASLSDSLSSLLRAVTADPSASAVAGTVPDLARVIMQAARPRPRPAIAPGGTATPTATTLAAADGARLALALAAQAASLTTLTPVQAAARAGHHAALTSAAAESAVRIAFSSREEAYGWRDDLDTALSVSVQLTAAMTTALPGPAAAVSRGLRDLRAALYADLNEIIGRLPRTVIVPGGVPALLIAYDLAADQPARVADVAADITRRNRLAHPAVTPLTGVEVLR</sequence>
<name>A0ABU7ZSC9_9HYPH</name>
<dbReference type="Pfam" id="PF07157">
    <property type="entry name" value="DNA_circ_N"/>
    <property type="match status" value="1"/>
</dbReference>
<dbReference type="Proteomes" id="UP001380822">
    <property type="component" value="Unassembled WGS sequence"/>
</dbReference>
<reference evidence="2 3" key="1">
    <citation type="submission" date="2024-02" db="EMBL/GenBank/DDBJ databases">
        <title>A new putative Pannonibacter species isolated from two cases of bloodstream infections in paediatric patients.</title>
        <authorList>
            <person name="Castellana S."/>
            <person name="De Laurentiis V."/>
            <person name="Grassi M."/>
            <person name="De Leonardis F."/>
            <person name="Mosca A."/>
            <person name="De Carlo C."/>
            <person name="Sparapano E."/>
            <person name="Ronga L."/>
            <person name="Santacroce L."/>
            <person name="Chironna M."/>
            <person name="De Robertis A."/>
            <person name="Bianco A."/>
            <person name="Del Sambro L."/>
            <person name="Capozzi L."/>
            <person name="Parisi A."/>
        </authorList>
    </citation>
    <scope>NUCLEOTIDE SEQUENCE [LARGE SCALE GENOMIC DNA]</scope>
    <source>
        <strain evidence="2 3">Pt2</strain>
    </source>
</reference>